<feature type="transmembrane region" description="Helical" evidence="1">
    <location>
        <begin position="61"/>
        <end position="81"/>
    </location>
</feature>
<organism evidence="2 3">
    <name type="scientific">Romboutsia maritimum</name>
    <dbReference type="NCBI Taxonomy" id="2020948"/>
    <lineage>
        <taxon>Bacteria</taxon>
        <taxon>Bacillati</taxon>
        <taxon>Bacillota</taxon>
        <taxon>Clostridia</taxon>
        <taxon>Peptostreptococcales</taxon>
        <taxon>Peptostreptococcaceae</taxon>
        <taxon>Romboutsia</taxon>
    </lineage>
</organism>
<dbReference type="RefSeq" id="WP_095404738.1">
    <property type="nucleotide sequence ID" value="NZ_NOJZ02000001.1"/>
</dbReference>
<name>A0A371IWP8_9FIRM</name>
<feature type="transmembrane region" description="Helical" evidence="1">
    <location>
        <begin position="9"/>
        <end position="28"/>
    </location>
</feature>
<comment type="caution">
    <text evidence="2">The sequence shown here is derived from an EMBL/GenBank/DDBJ whole genome shotgun (WGS) entry which is preliminary data.</text>
</comment>
<dbReference type="AlphaFoldDB" id="A0A371IWP8"/>
<evidence type="ECO:0000313" key="3">
    <source>
        <dbReference type="Proteomes" id="UP000243494"/>
    </source>
</evidence>
<sequence length="147" mass="17437">MKDKIFFKILYIITCIIQLIALLSGFVIEYLTKKKAGVMHHVYYRKYQFANGIFSAQNIQIMNIVFISLCILFFMILIYTIKKGKSKFYKAQVLIASIISFLIYIVINNNYFIERISYYYFIIFFIVALIIQILNIFIYAILNKNKS</sequence>
<keyword evidence="1" id="KW-0472">Membrane</keyword>
<evidence type="ECO:0000256" key="1">
    <source>
        <dbReference type="SAM" id="Phobius"/>
    </source>
</evidence>
<keyword evidence="1" id="KW-0812">Transmembrane</keyword>
<dbReference type="Proteomes" id="UP000243494">
    <property type="component" value="Unassembled WGS sequence"/>
</dbReference>
<reference evidence="2 3" key="1">
    <citation type="journal article" date="2017" name="Genome Announc.">
        <title>Draft Genome Sequence of Romboutsia maritimum sp. nov. Strain CCRI-22766(T), Isolated from Coastal Estuarine Mud.</title>
        <authorList>
            <person name="Maheux A.F."/>
            <person name="Boudreau D.K."/>
            <person name="Berube E."/>
            <person name="Boissinot M."/>
            <person name="Raymond F."/>
            <person name="Brodeur S."/>
            <person name="Corbeil J."/>
            <person name="Brightwell G."/>
            <person name="Broda D."/>
            <person name="Omar R.F."/>
            <person name="Bergeron M.G."/>
        </authorList>
    </citation>
    <scope>NUCLEOTIDE SEQUENCE [LARGE SCALE GENOMIC DNA]</scope>
    <source>
        <strain evidence="2 3">CCRI-22766</strain>
    </source>
</reference>
<keyword evidence="3" id="KW-1185">Reference proteome</keyword>
<feature type="transmembrane region" description="Helical" evidence="1">
    <location>
        <begin position="93"/>
        <end position="112"/>
    </location>
</feature>
<feature type="transmembrane region" description="Helical" evidence="1">
    <location>
        <begin position="118"/>
        <end position="142"/>
    </location>
</feature>
<protein>
    <submittedName>
        <fullName evidence="2">Uncharacterized protein</fullName>
    </submittedName>
</protein>
<evidence type="ECO:0000313" key="2">
    <source>
        <dbReference type="EMBL" id="RDY24903.1"/>
    </source>
</evidence>
<dbReference type="EMBL" id="NOJZ02000001">
    <property type="protein sequence ID" value="RDY24903.1"/>
    <property type="molecule type" value="Genomic_DNA"/>
</dbReference>
<dbReference type="OrthoDB" id="1753856at2"/>
<gene>
    <name evidence="2" type="ORF">CHF27_001505</name>
</gene>
<keyword evidence="1" id="KW-1133">Transmembrane helix</keyword>
<accession>A0A371IWP8</accession>
<proteinExistence type="predicted"/>